<proteinExistence type="predicted"/>
<evidence type="ECO:0000313" key="2">
    <source>
        <dbReference type="EMBL" id="TBU57098.1"/>
    </source>
</evidence>
<organism evidence="2 3">
    <name type="scientific">Dichomitus squalens</name>
    <dbReference type="NCBI Taxonomy" id="114155"/>
    <lineage>
        <taxon>Eukaryota</taxon>
        <taxon>Fungi</taxon>
        <taxon>Dikarya</taxon>
        <taxon>Basidiomycota</taxon>
        <taxon>Agaricomycotina</taxon>
        <taxon>Agaricomycetes</taxon>
        <taxon>Polyporales</taxon>
        <taxon>Polyporaceae</taxon>
        <taxon>Dichomitus</taxon>
    </lineage>
</organism>
<accession>A0A4V6MWR6</accession>
<dbReference type="EMBL" id="ML145141">
    <property type="protein sequence ID" value="TBU57098.1"/>
    <property type="molecule type" value="Genomic_DNA"/>
</dbReference>
<reference evidence="2 3" key="1">
    <citation type="submission" date="2019-01" db="EMBL/GenBank/DDBJ databases">
        <title>Draft genome sequences of three monokaryotic isolates of the white-rot basidiomycete fungus Dichomitus squalens.</title>
        <authorList>
            <consortium name="DOE Joint Genome Institute"/>
            <person name="Lopez S.C."/>
            <person name="Andreopoulos B."/>
            <person name="Pangilinan J."/>
            <person name="Lipzen A."/>
            <person name="Riley R."/>
            <person name="Ahrendt S."/>
            <person name="Ng V."/>
            <person name="Barry K."/>
            <person name="Daum C."/>
            <person name="Grigoriev I.V."/>
            <person name="Hilden K.S."/>
            <person name="Makela M.R."/>
            <person name="de Vries R.P."/>
        </authorList>
    </citation>
    <scope>NUCLEOTIDE SEQUENCE [LARGE SCALE GENOMIC DNA]</scope>
    <source>
        <strain evidence="2 3">CBS 464.89</strain>
    </source>
</reference>
<keyword evidence="1" id="KW-0472">Membrane</keyword>
<feature type="transmembrane region" description="Helical" evidence="1">
    <location>
        <begin position="15"/>
        <end position="38"/>
    </location>
</feature>
<keyword evidence="3" id="KW-1185">Reference proteome</keyword>
<evidence type="ECO:0000313" key="3">
    <source>
        <dbReference type="Proteomes" id="UP000292082"/>
    </source>
</evidence>
<protein>
    <submittedName>
        <fullName evidence="2">Uncharacterized protein</fullName>
    </submittedName>
</protein>
<sequence length="75" mass="8460">MLQCSTPRPVPNSLLQATLVSALVPLRSAFFIRIYTFISIALERNVHRGAVHFSRDLTTHIVCSSHVHMKPTLMM</sequence>
<gene>
    <name evidence="2" type="ORF">BD310DRAFT_929978</name>
</gene>
<keyword evidence="1" id="KW-1133">Transmembrane helix</keyword>
<dbReference type="AlphaFoldDB" id="A0A4V6MWR6"/>
<dbReference type="Proteomes" id="UP000292082">
    <property type="component" value="Unassembled WGS sequence"/>
</dbReference>
<evidence type="ECO:0000256" key="1">
    <source>
        <dbReference type="SAM" id="Phobius"/>
    </source>
</evidence>
<name>A0A4V6MWR6_9APHY</name>
<keyword evidence="1" id="KW-0812">Transmembrane</keyword>